<evidence type="ECO:0000313" key="15">
    <source>
        <dbReference type="Proteomes" id="UP000664132"/>
    </source>
</evidence>
<keyword evidence="8 12" id="KW-1133">Transmembrane helix</keyword>
<evidence type="ECO:0000256" key="12">
    <source>
        <dbReference type="SAM" id="Phobius"/>
    </source>
</evidence>
<evidence type="ECO:0000256" key="9">
    <source>
        <dbReference type="ARBA" id="ARBA00023136"/>
    </source>
</evidence>
<feature type="transmembrane region" description="Helical" evidence="12">
    <location>
        <begin position="714"/>
        <end position="735"/>
    </location>
</feature>
<protein>
    <recommendedName>
        <fullName evidence="13">ABC transporter domain-containing protein</fullName>
    </recommendedName>
</protein>
<feature type="transmembrane region" description="Helical" evidence="12">
    <location>
        <begin position="1246"/>
        <end position="1269"/>
    </location>
</feature>
<dbReference type="PROSITE" id="PS00211">
    <property type="entry name" value="ABC_TRANSPORTER_1"/>
    <property type="match status" value="1"/>
</dbReference>
<reference evidence="14" key="1">
    <citation type="submission" date="2021-02" db="EMBL/GenBank/DDBJ databases">
        <title>Genome sequence Cadophora malorum strain M34.</title>
        <authorList>
            <person name="Stefanovic E."/>
            <person name="Vu D."/>
            <person name="Scully C."/>
            <person name="Dijksterhuis J."/>
            <person name="Roader J."/>
            <person name="Houbraken J."/>
        </authorList>
    </citation>
    <scope>NUCLEOTIDE SEQUENCE</scope>
    <source>
        <strain evidence="14">M34</strain>
    </source>
</reference>
<dbReference type="PROSITE" id="PS50893">
    <property type="entry name" value="ABC_TRANSPORTER_2"/>
    <property type="match status" value="2"/>
</dbReference>
<feature type="transmembrane region" description="Helical" evidence="12">
    <location>
        <begin position="1137"/>
        <end position="1155"/>
    </location>
</feature>
<keyword evidence="15" id="KW-1185">Reference proteome</keyword>
<dbReference type="Pfam" id="PF19055">
    <property type="entry name" value="ABC2_membrane_7"/>
    <property type="match status" value="1"/>
</dbReference>
<dbReference type="InterPro" id="IPR043926">
    <property type="entry name" value="ABCG_dom"/>
</dbReference>
<keyword evidence="6" id="KW-0547">Nucleotide-binding</keyword>
<evidence type="ECO:0000256" key="7">
    <source>
        <dbReference type="ARBA" id="ARBA00022840"/>
    </source>
</evidence>
<dbReference type="CDD" id="cd03232">
    <property type="entry name" value="ABCG_PDR_domain2"/>
    <property type="match status" value="1"/>
</dbReference>
<feature type="transmembrane region" description="Helical" evidence="12">
    <location>
        <begin position="1401"/>
        <end position="1419"/>
    </location>
</feature>
<feature type="transmembrane region" description="Helical" evidence="12">
    <location>
        <begin position="496"/>
        <end position="513"/>
    </location>
</feature>
<gene>
    <name evidence="14" type="ORF">IFR04_003301</name>
</gene>
<feature type="region of interest" description="Disordered" evidence="11">
    <location>
        <begin position="30"/>
        <end position="75"/>
    </location>
</feature>
<dbReference type="GO" id="GO:0005886">
    <property type="term" value="C:plasma membrane"/>
    <property type="evidence" value="ECO:0007669"/>
    <property type="project" value="UniProtKB-SubCell"/>
</dbReference>
<comment type="subcellular location">
    <subcellularLocation>
        <location evidence="1">Cell membrane</location>
        <topology evidence="1">Multi-pass membrane protein</topology>
    </subcellularLocation>
</comment>
<evidence type="ECO:0000313" key="14">
    <source>
        <dbReference type="EMBL" id="KAG4423619.1"/>
    </source>
</evidence>
<evidence type="ECO:0000259" key="13">
    <source>
        <dbReference type="PROSITE" id="PS50893"/>
    </source>
</evidence>
<dbReference type="Proteomes" id="UP000664132">
    <property type="component" value="Unassembled WGS sequence"/>
</dbReference>
<dbReference type="InterPro" id="IPR017871">
    <property type="entry name" value="ABC_transporter-like_CS"/>
</dbReference>
<keyword evidence="10" id="KW-0325">Glycoprotein</keyword>
<dbReference type="GO" id="GO:0016887">
    <property type="term" value="F:ATP hydrolysis activity"/>
    <property type="evidence" value="ECO:0007669"/>
    <property type="project" value="InterPro"/>
</dbReference>
<dbReference type="InterPro" id="IPR003439">
    <property type="entry name" value="ABC_transporter-like_ATP-bd"/>
</dbReference>
<dbReference type="InterPro" id="IPR034003">
    <property type="entry name" value="ABCG_PDR_2"/>
</dbReference>
<feature type="transmembrane region" description="Helical" evidence="12">
    <location>
        <begin position="1203"/>
        <end position="1234"/>
    </location>
</feature>
<keyword evidence="9 12" id="KW-0472">Membrane</keyword>
<feature type="transmembrane region" description="Helical" evidence="12">
    <location>
        <begin position="565"/>
        <end position="596"/>
    </location>
</feature>
<evidence type="ECO:0000256" key="10">
    <source>
        <dbReference type="ARBA" id="ARBA00023180"/>
    </source>
</evidence>
<feature type="region of interest" description="Disordered" evidence="11">
    <location>
        <begin position="760"/>
        <end position="784"/>
    </location>
</feature>
<evidence type="ECO:0000256" key="1">
    <source>
        <dbReference type="ARBA" id="ARBA00004651"/>
    </source>
</evidence>
<comment type="similarity">
    <text evidence="2">Belongs to the ABC transporter superfamily. ABCG family. PDR (TC 3.A.1.205) subfamily.</text>
</comment>
<feature type="transmembrane region" description="Helical" evidence="12">
    <location>
        <begin position="1281"/>
        <end position="1299"/>
    </location>
</feature>
<evidence type="ECO:0000256" key="4">
    <source>
        <dbReference type="ARBA" id="ARBA00022475"/>
    </source>
</evidence>
<evidence type="ECO:0000256" key="11">
    <source>
        <dbReference type="SAM" id="MobiDB-lite"/>
    </source>
</evidence>
<dbReference type="InterPro" id="IPR003593">
    <property type="entry name" value="AAA+_ATPase"/>
</dbReference>
<dbReference type="Pfam" id="PF06422">
    <property type="entry name" value="PDR_CDR"/>
    <property type="match status" value="1"/>
</dbReference>
<accession>A0A8H7WF21</accession>
<dbReference type="OrthoDB" id="245989at2759"/>
<dbReference type="Gene3D" id="3.40.50.300">
    <property type="entry name" value="P-loop containing nucleotide triphosphate hydrolases"/>
    <property type="match status" value="2"/>
</dbReference>
<evidence type="ECO:0000256" key="2">
    <source>
        <dbReference type="ARBA" id="ARBA00006012"/>
    </source>
</evidence>
<dbReference type="InterPro" id="IPR010929">
    <property type="entry name" value="PDR_CDR_ABC"/>
</dbReference>
<feature type="transmembrane region" description="Helical" evidence="12">
    <location>
        <begin position="608"/>
        <end position="628"/>
    </location>
</feature>
<keyword evidence="5 12" id="KW-0812">Transmembrane</keyword>
<evidence type="ECO:0000256" key="5">
    <source>
        <dbReference type="ARBA" id="ARBA00022692"/>
    </source>
</evidence>
<evidence type="ECO:0000256" key="8">
    <source>
        <dbReference type="ARBA" id="ARBA00022989"/>
    </source>
</evidence>
<dbReference type="InterPro" id="IPR027417">
    <property type="entry name" value="P-loop_NTPase"/>
</dbReference>
<comment type="caution">
    <text evidence="14">The sequence shown here is derived from an EMBL/GenBank/DDBJ whole genome shotgun (WGS) entry which is preliminary data.</text>
</comment>
<keyword evidence="7" id="KW-0067">ATP-binding</keyword>
<feature type="compositionally biased region" description="Acidic residues" evidence="11">
    <location>
        <begin position="38"/>
        <end position="48"/>
    </location>
</feature>
<dbReference type="FunFam" id="3.40.50.300:FF:001465">
    <property type="entry name" value="ABC multidrug transporter (Eurofung)"/>
    <property type="match status" value="1"/>
</dbReference>
<dbReference type="FunFam" id="3.40.50.300:FF:000054">
    <property type="entry name" value="ABC multidrug transporter atrF"/>
    <property type="match status" value="1"/>
</dbReference>
<dbReference type="InterPro" id="IPR034001">
    <property type="entry name" value="ABCG_PDR_1"/>
</dbReference>
<name>A0A8H7WF21_9HELO</name>
<dbReference type="Pfam" id="PF01061">
    <property type="entry name" value="ABC2_membrane"/>
    <property type="match status" value="2"/>
</dbReference>
<dbReference type="CDD" id="cd03233">
    <property type="entry name" value="ABCG_PDR_domain1"/>
    <property type="match status" value="1"/>
</dbReference>
<feature type="transmembrane region" description="Helical" evidence="12">
    <location>
        <begin position="534"/>
        <end position="553"/>
    </location>
</feature>
<sequence>MSRPTTPASPGEESSDNIITRALSRLSAINSRIRGGDYPDDVEDSTDDDTSKWDRMPEVKALKGSSGDGSDAQPARRLGLTWTDLTIKGIGADACFNENVLSQFLPEKLKGGARAAEESLRTIIHGSNGCVKPGEMLLVLGRPGAGCTSLLKVLSNRRAGFVEVDGQVNYGSLNPQEATKYRGQIIMNTEEELFFPTLTVGETIDFATRMKTPNTTTPGFESSEAARVGSRDFLLKLLGISHTFNTKVGNEYIRGVSGGERKRVSIIEAMATRGSIYCWDNPTRGLDASTALQYTKALRDMTTIFGLSTVVTIYQAGNGIYDLFDKVLVLDEGKQIYYGPLKEARPFMENLGFVCADGANVADFLTGVTVPTERSIREGFEDKFPRTADAISAAYQSSEIKRQMQAEFGYPSTDEAKKNTEEFELAIKDEKHPSYLMNRLPVTVGFTKQLKAAVIRQYQILKGDLPVVLVKQGSNIIQALSSGSLFYNTSTDSSGIFLRSGAIFVAILFNSLIAQSEVTDSFSGRPVLAKHKSFALYHPAAFCFSQIITDFPIHVFQITTFSLPLYFMVGLTMSAGNFFIFWFVLFAVTMCMTALFRAVGAAFPTFDAATKISGLVVNSTFLYIGYFIPKPDMHPWFVWIFWIDPLSYAYDALLSNEFHGKVLPCVGPNLVPNGPSYGSTQNQACTGVRGAPPGASSITGTQYLDSMNYSHSNMWRNIGIIWVWWAFFVILTVVFTSRWAETSPRSGLLLVPRENSKKAKIISQDEESQTTNEKITGSSSSSATKVVPATDNNLIRNTSVFTWKNLTYTVQTPHGPRVLLNNVNGWVKPGMLGALMGSSGAGKTTLLDVLAQRKVDGTIHGNVLVDGKPLSVSFQRSAGYCEQLDVHEALATVREALEFSALLRQSRETPKEEKLKYVDVIIDLLEMQDIENCLIGTPGGAGLSVEQRKRLTIGVELVAKPSILIFLDEPTSGLDGQAAYNIVRFLKKLAAAGQAVLVTIHQPSAQLFAQFDTLLLLAKGGNTVYFGDIGDNGAQVKEYFGRYDAPCPVDANPAEHMIDVVSGHHGKDWAKVWLESPEHEKMLGELDRIVAGAASAPPKTADDGYEFAMPLWDQIKIVTQRMSVAMYRNTEYVDNKFSLHIIIGLFAGFSFWQLGDGLSDLQFRLFAVFQFLFVAPGVIAQLQPLFIEKRDIYDAREKKSKMYSWIAFVTGLIVAELPYLIICGIQFFLCFYYTVGFPGDSNKAGASLFLMLVYEFLYTGIGQFIAAYAPNAVAASLANPLIIITLVGFCGVLVPYSQLQEFWRYWLYYMNPFNYLLSGLLVFTTYDVDVRCKESEFAVFEPLANQTCGEYLGDYLQQMGAGSNLTNPDATTNCRVCQYKSGSDYLRTLNISEYYHGWRDAAIVVIFVLSSYGLVYLLMKLRTKRTKKAE</sequence>
<feature type="compositionally biased region" description="Basic and acidic residues" evidence="11">
    <location>
        <begin position="49"/>
        <end position="61"/>
    </location>
</feature>
<dbReference type="EMBL" id="JAFJYH010000032">
    <property type="protein sequence ID" value="KAG4423619.1"/>
    <property type="molecule type" value="Genomic_DNA"/>
</dbReference>
<dbReference type="PANTHER" id="PTHR19241">
    <property type="entry name" value="ATP-BINDING CASSETTE TRANSPORTER"/>
    <property type="match status" value="1"/>
</dbReference>
<feature type="compositionally biased region" description="Polar residues" evidence="11">
    <location>
        <begin position="769"/>
        <end position="784"/>
    </location>
</feature>
<keyword evidence="3" id="KW-0813">Transport</keyword>
<feature type="domain" description="ABC transporter" evidence="13">
    <location>
        <begin position="107"/>
        <end position="357"/>
    </location>
</feature>
<organism evidence="14 15">
    <name type="scientific">Cadophora malorum</name>
    <dbReference type="NCBI Taxonomy" id="108018"/>
    <lineage>
        <taxon>Eukaryota</taxon>
        <taxon>Fungi</taxon>
        <taxon>Dikarya</taxon>
        <taxon>Ascomycota</taxon>
        <taxon>Pezizomycotina</taxon>
        <taxon>Leotiomycetes</taxon>
        <taxon>Helotiales</taxon>
        <taxon>Ploettnerulaceae</taxon>
        <taxon>Cadophora</taxon>
    </lineage>
</organism>
<evidence type="ECO:0000256" key="3">
    <source>
        <dbReference type="ARBA" id="ARBA00022448"/>
    </source>
</evidence>
<dbReference type="GO" id="GO:0140359">
    <property type="term" value="F:ABC-type transporter activity"/>
    <property type="evidence" value="ECO:0007669"/>
    <property type="project" value="InterPro"/>
</dbReference>
<dbReference type="SUPFAM" id="SSF52540">
    <property type="entry name" value="P-loop containing nucleoside triphosphate hydrolases"/>
    <property type="match status" value="2"/>
</dbReference>
<proteinExistence type="inferred from homology"/>
<dbReference type="InterPro" id="IPR013525">
    <property type="entry name" value="ABC2_TM"/>
</dbReference>
<dbReference type="SMART" id="SM00382">
    <property type="entry name" value="AAA"/>
    <property type="match status" value="2"/>
</dbReference>
<evidence type="ECO:0000256" key="6">
    <source>
        <dbReference type="ARBA" id="ARBA00022741"/>
    </source>
</evidence>
<dbReference type="GO" id="GO:0005524">
    <property type="term" value="F:ATP binding"/>
    <property type="evidence" value="ECO:0007669"/>
    <property type="project" value="UniProtKB-KW"/>
</dbReference>
<feature type="transmembrane region" description="Helical" evidence="12">
    <location>
        <begin position="1161"/>
        <end position="1182"/>
    </location>
</feature>
<keyword evidence="4" id="KW-1003">Cell membrane</keyword>
<feature type="domain" description="ABC transporter" evidence="13">
    <location>
        <begin position="801"/>
        <end position="1045"/>
    </location>
</feature>
<dbReference type="Pfam" id="PF00005">
    <property type="entry name" value="ABC_tran"/>
    <property type="match status" value="2"/>
</dbReference>